<feature type="compositionally biased region" description="Polar residues" evidence="1">
    <location>
        <begin position="104"/>
        <end position="115"/>
    </location>
</feature>
<feature type="transmembrane region" description="Helical" evidence="2">
    <location>
        <begin position="662"/>
        <end position="686"/>
    </location>
</feature>
<evidence type="ECO:0000259" key="3">
    <source>
        <dbReference type="PROSITE" id="PS50943"/>
    </source>
</evidence>
<dbReference type="OrthoDB" id="419058at2"/>
<dbReference type="InterPro" id="IPR027417">
    <property type="entry name" value="P-loop_NTPase"/>
</dbReference>
<dbReference type="EMBL" id="MEHJ01000001">
    <property type="protein sequence ID" value="OEJ23569.1"/>
    <property type="molecule type" value="Genomic_DNA"/>
</dbReference>
<feature type="transmembrane region" description="Helical" evidence="2">
    <location>
        <begin position="751"/>
        <end position="777"/>
    </location>
</feature>
<name>A0A1E5P236_9ACTN</name>
<dbReference type="STRING" id="285458.BGM19_33980"/>
<keyword evidence="5" id="KW-1185">Reference proteome</keyword>
<dbReference type="SUPFAM" id="SSF47413">
    <property type="entry name" value="lambda repressor-like DNA-binding domains"/>
    <property type="match status" value="1"/>
</dbReference>
<feature type="region of interest" description="Disordered" evidence="1">
    <location>
        <begin position="74"/>
        <end position="142"/>
    </location>
</feature>
<evidence type="ECO:0000313" key="5">
    <source>
        <dbReference type="Proteomes" id="UP000095759"/>
    </source>
</evidence>
<evidence type="ECO:0000256" key="1">
    <source>
        <dbReference type="SAM" id="MobiDB-lite"/>
    </source>
</evidence>
<keyword evidence="2" id="KW-1133">Transmembrane helix</keyword>
<feature type="domain" description="HTH cro/C1-type" evidence="3">
    <location>
        <begin position="9"/>
        <end position="65"/>
    </location>
</feature>
<reference evidence="4 5" key="1">
    <citation type="submission" date="2016-08" db="EMBL/GenBank/DDBJ databases">
        <title>Complete genome sequence of Streptomyces agglomeratus strain 6-3-2, a novel anti-MRSA actinomycete isolated from Wuli of Tebit, China.</title>
        <authorList>
            <person name="Chen X."/>
        </authorList>
    </citation>
    <scope>NUCLEOTIDE SEQUENCE [LARGE SCALE GENOMIC DNA]</scope>
    <source>
        <strain evidence="4 5">6-3-2</strain>
    </source>
</reference>
<evidence type="ECO:0000313" key="4">
    <source>
        <dbReference type="EMBL" id="OEJ23569.1"/>
    </source>
</evidence>
<accession>A0A1E5P236</accession>
<proteinExistence type="predicted"/>
<dbReference type="InterPro" id="IPR010982">
    <property type="entry name" value="Lambda_DNA-bd_dom_sf"/>
</dbReference>
<feature type="compositionally biased region" description="Low complexity" evidence="1">
    <location>
        <begin position="74"/>
        <end position="102"/>
    </location>
</feature>
<dbReference type="Pfam" id="PF13560">
    <property type="entry name" value="HTH_31"/>
    <property type="match status" value="1"/>
</dbReference>
<dbReference type="Gene3D" id="1.10.260.40">
    <property type="entry name" value="lambda repressor-like DNA-binding domains"/>
    <property type="match status" value="1"/>
</dbReference>
<dbReference type="PROSITE" id="PS50943">
    <property type="entry name" value="HTH_CROC1"/>
    <property type="match status" value="1"/>
</dbReference>
<keyword evidence="2" id="KW-0472">Membrane</keyword>
<dbReference type="Gene3D" id="3.40.50.300">
    <property type="entry name" value="P-loop containing nucleotide triphosphate hydrolases"/>
    <property type="match status" value="1"/>
</dbReference>
<feature type="transmembrane region" description="Helical" evidence="2">
    <location>
        <begin position="713"/>
        <end position="731"/>
    </location>
</feature>
<comment type="caution">
    <text evidence="4">The sequence shown here is derived from an EMBL/GenBank/DDBJ whole genome shotgun (WGS) entry which is preliminary data.</text>
</comment>
<dbReference type="Proteomes" id="UP000095759">
    <property type="component" value="Unassembled WGS sequence"/>
</dbReference>
<dbReference type="InterPro" id="IPR001387">
    <property type="entry name" value="Cro/C1-type_HTH"/>
</dbReference>
<dbReference type="GO" id="GO:0003677">
    <property type="term" value="F:DNA binding"/>
    <property type="evidence" value="ECO:0007669"/>
    <property type="project" value="InterPro"/>
</dbReference>
<dbReference type="RefSeq" id="WP_069934936.1">
    <property type="nucleotide sequence ID" value="NZ_MEHJ01000001.1"/>
</dbReference>
<organism evidence="4 5">
    <name type="scientific">Streptomyces agglomeratus</name>
    <dbReference type="NCBI Taxonomy" id="285458"/>
    <lineage>
        <taxon>Bacteria</taxon>
        <taxon>Bacillati</taxon>
        <taxon>Actinomycetota</taxon>
        <taxon>Actinomycetes</taxon>
        <taxon>Kitasatosporales</taxon>
        <taxon>Streptomycetaceae</taxon>
        <taxon>Streptomyces</taxon>
    </lineage>
</organism>
<evidence type="ECO:0000256" key="2">
    <source>
        <dbReference type="SAM" id="Phobius"/>
    </source>
</evidence>
<gene>
    <name evidence="4" type="ORF">AS594_02800</name>
</gene>
<feature type="transmembrane region" description="Helical" evidence="2">
    <location>
        <begin position="622"/>
        <end position="642"/>
    </location>
</feature>
<dbReference type="AlphaFoldDB" id="A0A1E5P236"/>
<protein>
    <submittedName>
        <fullName evidence="4">XRE family transcriptional regulator</fullName>
    </submittedName>
</protein>
<feature type="transmembrane region" description="Helical" evidence="2">
    <location>
        <begin position="564"/>
        <end position="585"/>
    </location>
</feature>
<dbReference type="CDD" id="cd00093">
    <property type="entry name" value="HTH_XRE"/>
    <property type="match status" value="1"/>
</dbReference>
<dbReference type="SMART" id="SM00530">
    <property type="entry name" value="HTH_XRE"/>
    <property type="match status" value="1"/>
</dbReference>
<sequence>MTDELGTLLRRLRDAADLTQEQVAERSGVSVRTIRRLESGNSTNHRMGTVNLLADALELGEEDRRRLAATITAPRGGPAFRAPAPEEAAAPVPEEAAAPVPASETGSVAPQSQSVAPVPGALRPGEALPGPSTSATPTRLPVHDTVAAAARELATEVRRRWRREEAQRRVHDPYPLPVRWEPAPAGLTDRTENIQRLWPGETARELDLEGDLRSVSDVYLRIPSGRLAILGRAGSGKSVLTIRFVLDLLEAPVTHGRVPVIFSIGSWDPTTTALRDWLVGLLLRDHPHLAGRGPRGATLAAALVDADLILPVLDGFDEIAEGLRREALDALNATSSPLVLTSRRDEYAEAVRAAHAPLVWAAGVVLSDLTLDDLAGYLPRTTRTITREGGGDDSAGGPGTAWETVIGELRTRESPGSANLATALTTPLMVILARTLYSEIPGQDPAELLDVTRFPTVRSVEEHLLAGFVPAVYRRRPPERDAAGRQPRSPGPDAASAERWLGHLAHHLVRFDRDRHDLAWWQLSDSLSRSTRTFAVFLATALSVALADWLVGLLLTPIGIGELLLQGGLMGPVAGIAFGSVYAIMDRSGGGAVVEPTRVRVTLRGFHGGLGRRPLRTFIVRFGHGLFGGTVMGIGCACALALERALYSGSPLTDPRVIEGTLINMVVLGLIFGSAAGLVFGLMAALEAPVDVTTAATPVSLLSSNRTTMVRQFLVLAPTLTLAIAFGGYVIVQLLQGSMGRLNWGLQDSLFIGAVGGLGGAASYVLAFTAWGQWFVFSRVWLPLTGRLPWDPAAFLDDAYRRGVLRQTGAVYQFRHVRLQHHLGNAFRRQHADFAPATFPPPRAGAS</sequence>
<keyword evidence="2" id="KW-0812">Transmembrane</keyword>